<name>A0ABN3R2F5_9ACTN</name>
<keyword evidence="2" id="KW-1185">Reference proteome</keyword>
<dbReference type="EMBL" id="BAAATD010000031">
    <property type="protein sequence ID" value="GAA2639821.1"/>
    <property type="molecule type" value="Genomic_DNA"/>
</dbReference>
<evidence type="ECO:0000313" key="2">
    <source>
        <dbReference type="Proteomes" id="UP001501509"/>
    </source>
</evidence>
<accession>A0ABN3R2F5</accession>
<gene>
    <name evidence="1" type="ORF">GCM10010411_95160</name>
</gene>
<reference evidence="1 2" key="1">
    <citation type="journal article" date="2019" name="Int. J. Syst. Evol. Microbiol.">
        <title>The Global Catalogue of Microorganisms (GCM) 10K type strain sequencing project: providing services to taxonomists for standard genome sequencing and annotation.</title>
        <authorList>
            <consortium name="The Broad Institute Genomics Platform"/>
            <consortium name="The Broad Institute Genome Sequencing Center for Infectious Disease"/>
            <person name="Wu L."/>
            <person name="Ma J."/>
        </authorList>
    </citation>
    <scope>NUCLEOTIDE SEQUENCE [LARGE SCALE GENOMIC DNA]</scope>
    <source>
        <strain evidence="1 2">JCM 6833</strain>
    </source>
</reference>
<protein>
    <submittedName>
        <fullName evidence="1">Uncharacterized protein</fullName>
    </submittedName>
</protein>
<organism evidence="1 2">
    <name type="scientific">Actinomadura fulvescens</name>
    <dbReference type="NCBI Taxonomy" id="46160"/>
    <lineage>
        <taxon>Bacteria</taxon>
        <taxon>Bacillati</taxon>
        <taxon>Actinomycetota</taxon>
        <taxon>Actinomycetes</taxon>
        <taxon>Streptosporangiales</taxon>
        <taxon>Thermomonosporaceae</taxon>
        <taxon>Actinomadura</taxon>
    </lineage>
</organism>
<proteinExistence type="predicted"/>
<dbReference type="Proteomes" id="UP001501509">
    <property type="component" value="Unassembled WGS sequence"/>
</dbReference>
<evidence type="ECO:0000313" key="1">
    <source>
        <dbReference type="EMBL" id="GAA2639821.1"/>
    </source>
</evidence>
<sequence length="83" mass="8724">MSGDGGADEASEGEMRITMLQGCVGRLILKSPVLWAHRATGFFDVSGQQPLPIFTPAGRSVSAFATVSLRDAMEVPAGFLGVR</sequence>
<comment type="caution">
    <text evidence="1">The sequence shown here is derived from an EMBL/GenBank/DDBJ whole genome shotgun (WGS) entry which is preliminary data.</text>
</comment>